<feature type="repeat" description="TPR" evidence="1">
    <location>
        <begin position="53"/>
        <end position="86"/>
    </location>
</feature>
<comment type="caution">
    <text evidence="3">The sequence shown here is derived from an EMBL/GenBank/DDBJ whole genome shotgun (WGS) entry which is preliminary data.</text>
</comment>
<feature type="region of interest" description="Disordered" evidence="2">
    <location>
        <begin position="330"/>
        <end position="358"/>
    </location>
</feature>
<dbReference type="SMART" id="SM00028">
    <property type="entry name" value="TPR"/>
    <property type="match status" value="2"/>
</dbReference>
<dbReference type="OrthoDB" id="1914839at2759"/>
<dbReference type="InterPro" id="IPR011990">
    <property type="entry name" value="TPR-like_helical_dom_sf"/>
</dbReference>
<dbReference type="SUPFAM" id="SSF48452">
    <property type="entry name" value="TPR-like"/>
    <property type="match status" value="1"/>
</dbReference>
<keyword evidence="1" id="KW-0802">TPR repeat</keyword>
<evidence type="ECO:0000256" key="2">
    <source>
        <dbReference type="SAM" id="MobiDB-lite"/>
    </source>
</evidence>
<dbReference type="Proteomes" id="UP000738349">
    <property type="component" value="Unassembled WGS sequence"/>
</dbReference>
<gene>
    <name evidence="3" type="ORF">EDB81DRAFT_804964</name>
</gene>
<organism evidence="3 4">
    <name type="scientific">Dactylonectria macrodidyma</name>
    <dbReference type="NCBI Taxonomy" id="307937"/>
    <lineage>
        <taxon>Eukaryota</taxon>
        <taxon>Fungi</taxon>
        <taxon>Dikarya</taxon>
        <taxon>Ascomycota</taxon>
        <taxon>Pezizomycotina</taxon>
        <taxon>Sordariomycetes</taxon>
        <taxon>Hypocreomycetidae</taxon>
        <taxon>Hypocreales</taxon>
        <taxon>Nectriaceae</taxon>
        <taxon>Dactylonectria</taxon>
    </lineage>
</organism>
<keyword evidence="4" id="KW-1185">Reference proteome</keyword>
<reference evidence="3" key="1">
    <citation type="journal article" date="2021" name="Nat. Commun.">
        <title>Genetic determinants of endophytism in the Arabidopsis root mycobiome.</title>
        <authorList>
            <person name="Mesny F."/>
            <person name="Miyauchi S."/>
            <person name="Thiergart T."/>
            <person name="Pickel B."/>
            <person name="Atanasova L."/>
            <person name="Karlsson M."/>
            <person name="Huettel B."/>
            <person name="Barry K.W."/>
            <person name="Haridas S."/>
            <person name="Chen C."/>
            <person name="Bauer D."/>
            <person name="Andreopoulos W."/>
            <person name="Pangilinan J."/>
            <person name="LaButti K."/>
            <person name="Riley R."/>
            <person name="Lipzen A."/>
            <person name="Clum A."/>
            <person name="Drula E."/>
            <person name="Henrissat B."/>
            <person name="Kohler A."/>
            <person name="Grigoriev I.V."/>
            <person name="Martin F.M."/>
            <person name="Hacquard S."/>
        </authorList>
    </citation>
    <scope>NUCLEOTIDE SEQUENCE</scope>
    <source>
        <strain evidence="3">MPI-CAGE-AT-0147</strain>
    </source>
</reference>
<proteinExistence type="predicted"/>
<accession>A0A9P9IUA3</accession>
<evidence type="ECO:0000313" key="3">
    <source>
        <dbReference type="EMBL" id="KAH7133682.1"/>
    </source>
</evidence>
<evidence type="ECO:0000256" key="1">
    <source>
        <dbReference type="PROSITE-ProRule" id="PRU00339"/>
    </source>
</evidence>
<evidence type="ECO:0000313" key="4">
    <source>
        <dbReference type="Proteomes" id="UP000738349"/>
    </source>
</evidence>
<dbReference type="Gene3D" id="1.25.40.10">
    <property type="entry name" value="Tetratricopeptide repeat domain"/>
    <property type="match status" value="2"/>
</dbReference>
<dbReference type="Pfam" id="PF13432">
    <property type="entry name" value="TPR_16"/>
    <property type="match status" value="1"/>
</dbReference>
<dbReference type="CDD" id="cd24142">
    <property type="entry name" value="ACL4-like"/>
    <property type="match status" value="1"/>
</dbReference>
<evidence type="ECO:0008006" key="5">
    <source>
        <dbReference type="Google" id="ProtNLM"/>
    </source>
</evidence>
<dbReference type="EMBL" id="JAGMUV010000015">
    <property type="protein sequence ID" value="KAH7133682.1"/>
    <property type="molecule type" value="Genomic_DNA"/>
</dbReference>
<feature type="compositionally biased region" description="Acidic residues" evidence="2">
    <location>
        <begin position="336"/>
        <end position="358"/>
    </location>
</feature>
<protein>
    <recommendedName>
        <fullName evidence="5">TPR domain-containing protein</fullName>
    </recommendedName>
</protein>
<name>A0A9P9IUA3_9HYPO</name>
<dbReference type="InterPro" id="IPR019734">
    <property type="entry name" value="TPR_rpt"/>
</dbReference>
<dbReference type="PROSITE" id="PS50005">
    <property type="entry name" value="TPR"/>
    <property type="match status" value="1"/>
</dbReference>
<sequence length="358" mass="39522">MAPSRPGNKTAKADVAKLLIDAQTQLEVGNLDEASTIAQQALDATGAGGDFELSALNLLGTIHVETGDIDDARAYFQRAVTLDSEGTTDEKIGGGPEKFLLLAQLSEEGGQDSVGWYERGAAALRKQIQALSDIASKSPEQQTTLDEKQQKLGGVLCAVSEVYMTDLSWEADAEQRCEALITEAMLIAPQAPETWQTAANVRISQQRVDEARTALKRSLELWQDLPPQHPAVPEFAARIGLSRLLMEAEMEDEALQVLERLVTEDDSSVEAWYLGGWCLYITGEKAAGDERTSVWKSSRQWLTQCLKLYEFQDYEDERLGEHAQELLRNINKELGEPVEGEDDEWDDASGDEDEEMQG</sequence>
<dbReference type="AlphaFoldDB" id="A0A9P9IUA3"/>
<dbReference type="Pfam" id="PF13424">
    <property type="entry name" value="TPR_12"/>
    <property type="match status" value="1"/>
</dbReference>